<feature type="compositionally biased region" description="Basic and acidic residues" evidence="4">
    <location>
        <begin position="314"/>
        <end position="326"/>
    </location>
</feature>
<comment type="similarity">
    <text evidence="1">Belongs to the SPT2 family.</text>
</comment>
<evidence type="ECO:0000256" key="3">
    <source>
        <dbReference type="SAM" id="Coils"/>
    </source>
</evidence>
<feature type="region of interest" description="Disordered" evidence="4">
    <location>
        <begin position="60"/>
        <end position="90"/>
    </location>
</feature>
<dbReference type="EMBL" id="CACRZD030000002">
    <property type="protein sequence ID" value="CAA6656662.1"/>
    <property type="molecule type" value="Genomic_DNA"/>
</dbReference>
<dbReference type="PANTHER" id="PTHR22691:SF8">
    <property type="entry name" value="PROTEIN SPT2 HOMOLOG"/>
    <property type="match status" value="1"/>
</dbReference>
<dbReference type="GO" id="GO:0005730">
    <property type="term" value="C:nucleolus"/>
    <property type="evidence" value="ECO:0007669"/>
    <property type="project" value="TreeGrafter"/>
</dbReference>
<dbReference type="EMBL" id="LR743589">
    <property type="protein sequence ID" value="CAA2616992.1"/>
    <property type="molecule type" value="Genomic_DNA"/>
</dbReference>
<dbReference type="GO" id="GO:0006360">
    <property type="term" value="P:transcription by RNA polymerase I"/>
    <property type="evidence" value="ECO:0007669"/>
    <property type="project" value="TreeGrafter"/>
</dbReference>
<feature type="region of interest" description="Disordered" evidence="4">
    <location>
        <begin position="20"/>
        <end position="43"/>
    </location>
</feature>
<feature type="compositionally biased region" description="Acidic residues" evidence="4">
    <location>
        <begin position="21"/>
        <end position="35"/>
    </location>
</feature>
<dbReference type="InterPro" id="IPR013256">
    <property type="entry name" value="Chromatin_SPT2"/>
</dbReference>
<feature type="region of interest" description="Disordered" evidence="4">
    <location>
        <begin position="113"/>
        <end position="273"/>
    </location>
</feature>
<dbReference type="Proteomes" id="UP001189122">
    <property type="component" value="Unassembled WGS sequence"/>
</dbReference>
<dbReference type="AlphaFoldDB" id="A0A7I8IIF2"/>
<dbReference type="GO" id="GO:0042393">
    <property type="term" value="F:histone binding"/>
    <property type="evidence" value="ECO:0007669"/>
    <property type="project" value="TreeGrafter"/>
</dbReference>
<name>A0A7I8IIF2_SPIIN</name>
<feature type="compositionally biased region" description="Polar residues" evidence="4">
    <location>
        <begin position="120"/>
        <end position="134"/>
    </location>
</feature>
<evidence type="ECO:0000256" key="1">
    <source>
        <dbReference type="ARBA" id="ARBA00006461"/>
    </source>
</evidence>
<dbReference type="GO" id="GO:0003677">
    <property type="term" value="F:DNA binding"/>
    <property type="evidence" value="ECO:0007669"/>
    <property type="project" value="TreeGrafter"/>
</dbReference>
<proteinExistence type="inferred from homology"/>
<evidence type="ECO:0000313" key="5">
    <source>
        <dbReference type="EMBL" id="CAA2616992.1"/>
    </source>
</evidence>
<sequence>MGALTLTRSGVTRIAPYEAYGDYDDYEAEEDDKQEEDPKPTKEVLDFLKLRDQFKEKIRQKYRKENATALGPNHSRDENGKASSNEFGSFFGPSQRVIAPRVIEESRSIRETEHIVSRGFPTTSASGVRRPSSNAEREPLPRGKPYRVINETQRKVQTLKETRDYSFLLSDDADLPSQASGPPKAATAPAPSSRNRAEPGLGQTRPMPKKVEHQRPAFPARPKVAPSEPRSAPKGGSGGGGCGSHSAARPATVVRKPTSSSSGGSEAFGHGEGALGEGSFYLSICPTEKGGPGWAQAEAIAPAGCSSADSAAWDGRRPSGEREKPSKGHLRNPFDDDDDDIDDPMSFLRNTLLFQSSKYQDEDEDDSDMEANFEDIMKEEKRSSKIAKQEDEEQLRLIEEEEERERMRREAKRRKLMRR</sequence>
<feature type="compositionally biased region" description="Basic and acidic residues" evidence="4">
    <location>
        <begin position="152"/>
        <end position="164"/>
    </location>
</feature>
<evidence type="ECO:0000256" key="2">
    <source>
        <dbReference type="ARBA" id="ARBA00023054"/>
    </source>
</evidence>
<feature type="coiled-coil region" evidence="3">
    <location>
        <begin position="388"/>
        <end position="419"/>
    </location>
</feature>
<dbReference type="Pfam" id="PF08243">
    <property type="entry name" value="SPT2"/>
    <property type="match status" value="1"/>
</dbReference>
<organism evidence="5">
    <name type="scientific">Spirodela intermedia</name>
    <name type="common">Intermediate duckweed</name>
    <dbReference type="NCBI Taxonomy" id="51605"/>
    <lineage>
        <taxon>Eukaryota</taxon>
        <taxon>Viridiplantae</taxon>
        <taxon>Streptophyta</taxon>
        <taxon>Embryophyta</taxon>
        <taxon>Tracheophyta</taxon>
        <taxon>Spermatophyta</taxon>
        <taxon>Magnoliopsida</taxon>
        <taxon>Liliopsida</taxon>
        <taxon>Araceae</taxon>
        <taxon>Lemnoideae</taxon>
        <taxon>Spirodela</taxon>
    </lineage>
</organism>
<evidence type="ECO:0000256" key="4">
    <source>
        <dbReference type="SAM" id="MobiDB-lite"/>
    </source>
</evidence>
<feature type="compositionally biased region" description="Low complexity" evidence="4">
    <location>
        <begin position="179"/>
        <end position="193"/>
    </location>
</feature>
<keyword evidence="2 3" id="KW-0175">Coiled coil</keyword>
<dbReference type="PANTHER" id="PTHR22691">
    <property type="entry name" value="YEAST SPT2-RELATED"/>
    <property type="match status" value="1"/>
</dbReference>
<feature type="region of interest" description="Disordered" evidence="4">
    <location>
        <begin position="301"/>
        <end position="343"/>
    </location>
</feature>
<keyword evidence="6" id="KW-1185">Reference proteome</keyword>
<accession>A0A7I8IIF2</accession>
<protein>
    <submittedName>
        <fullName evidence="5">Uncharacterized protein</fullName>
    </submittedName>
</protein>
<dbReference type="GO" id="GO:0006334">
    <property type="term" value="P:nucleosome assembly"/>
    <property type="evidence" value="ECO:0007669"/>
    <property type="project" value="TreeGrafter"/>
</dbReference>
<gene>
    <name evidence="5" type="ORF">SI7747_02003202</name>
</gene>
<dbReference type="SMART" id="SM00784">
    <property type="entry name" value="SPT2"/>
    <property type="match status" value="1"/>
</dbReference>
<evidence type="ECO:0000313" key="6">
    <source>
        <dbReference type="Proteomes" id="UP001189122"/>
    </source>
</evidence>
<reference evidence="5 6" key="1">
    <citation type="submission" date="2019-12" db="EMBL/GenBank/DDBJ databases">
        <authorList>
            <person name="Scholz U."/>
            <person name="Mascher M."/>
            <person name="Fiebig A."/>
        </authorList>
    </citation>
    <scope>NUCLEOTIDE SEQUENCE</scope>
</reference>